<sequence>MPAPMDLTRRKSLSIHIATDHVGPHGMPLVYGSTPEKVGTIKGTVRFSCNYDCKGKDIIIIYEAVAEGHWEALENKKIVRHQTREILGHQVWQFPLVHTRPGGSTVATGEYAKDFEVLLVRPSETTAKLSPFHSPESRGNRSSLHSVDFSPVILPSLILSPTLRERTLPPMMPSTSHSPQANIKYTVRAILQRPFPSITNVEASQEIWVLHSSLPPPALLLPPNLPPDVITPSQPADKAQREASPDQAIPSTAEPTKDPSTPGTLLSIPSRVIKSALSTLLPSKRPSLASPSSNEDIDSKDNDKAEKEKKEQTVSSPTVAALSISPIPAHATFPPTLAGPSPSSPPPSSEAPTLPSPAASSHSEDSADTEIQYTGVWEPFDVPYCFSLPSETVYLGQRVPLTIQFGPCGQEHVRSRNKKRGDTNGKQKKRQKDKYRNQQKEATTSSASSSSRYVKYASQPGSRFVVKKGILKLIEHTLLREVTVVPAPTRLMGARATQVEDPLSSLVTKNQIKGNNNSSTLEKSIYSQKGEVAGSHPHLHALFRRNQQQSPQHGRIVSAAGPETSVSKRHSLDHSPSGQTSSVGVNSRIISSVENKFKTEVMTVSLSPLFQIQERERRRRIWERQQESSPESDGREGGSGHRRSGDMDEEDSDDDDDTWKSTVWIQMPGPSEMATGTETKGIVKTHAIQLILLCGMAPPQGGAAIPIEVPGIVNSSSSASTVSLSTSANREFRLESK</sequence>
<feature type="compositionally biased region" description="Low complexity" evidence="1">
    <location>
        <begin position="715"/>
        <end position="729"/>
    </location>
</feature>
<evidence type="ECO:0000313" key="3">
    <source>
        <dbReference type="Proteomes" id="UP000696485"/>
    </source>
</evidence>
<feature type="region of interest" description="Disordered" evidence="1">
    <location>
        <begin position="225"/>
        <end position="268"/>
    </location>
</feature>
<evidence type="ECO:0000313" key="2">
    <source>
        <dbReference type="EMBL" id="KAF9335948.1"/>
    </source>
</evidence>
<feature type="compositionally biased region" description="Low complexity" evidence="1">
    <location>
        <begin position="442"/>
        <end position="451"/>
    </location>
</feature>
<dbReference type="EMBL" id="JAAAUY010000079">
    <property type="protein sequence ID" value="KAF9335948.1"/>
    <property type="molecule type" value="Genomic_DNA"/>
</dbReference>
<feature type="compositionally biased region" description="Acidic residues" evidence="1">
    <location>
        <begin position="647"/>
        <end position="657"/>
    </location>
</feature>
<feature type="region of interest" description="Disordered" evidence="1">
    <location>
        <begin position="621"/>
        <end position="661"/>
    </location>
</feature>
<dbReference type="Proteomes" id="UP000696485">
    <property type="component" value="Unassembled WGS sequence"/>
</dbReference>
<feature type="compositionally biased region" description="Polar residues" evidence="1">
    <location>
        <begin position="249"/>
        <end position="264"/>
    </location>
</feature>
<dbReference type="AlphaFoldDB" id="A0A9P5VPU1"/>
<feature type="region of interest" description="Disordered" evidence="1">
    <location>
        <begin position="283"/>
        <end position="369"/>
    </location>
</feature>
<feature type="compositionally biased region" description="Basic and acidic residues" evidence="1">
    <location>
        <begin position="297"/>
        <end position="312"/>
    </location>
</feature>
<feature type="compositionally biased region" description="Basic and acidic residues" evidence="1">
    <location>
        <begin position="622"/>
        <end position="646"/>
    </location>
</feature>
<name>A0A9P5VPU1_9FUNG</name>
<feature type="region of interest" description="Disordered" evidence="1">
    <location>
        <begin position="561"/>
        <end position="584"/>
    </location>
</feature>
<feature type="region of interest" description="Disordered" evidence="1">
    <location>
        <begin position="715"/>
        <end position="737"/>
    </location>
</feature>
<organism evidence="2 3">
    <name type="scientific">Podila minutissima</name>
    <dbReference type="NCBI Taxonomy" id="64525"/>
    <lineage>
        <taxon>Eukaryota</taxon>
        <taxon>Fungi</taxon>
        <taxon>Fungi incertae sedis</taxon>
        <taxon>Mucoromycota</taxon>
        <taxon>Mortierellomycotina</taxon>
        <taxon>Mortierellomycetes</taxon>
        <taxon>Mortierellales</taxon>
        <taxon>Mortierellaceae</taxon>
        <taxon>Podila</taxon>
    </lineage>
</organism>
<protein>
    <submittedName>
        <fullName evidence="2">Uncharacterized protein</fullName>
    </submittedName>
</protein>
<keyword evidence="3" id="KW-1185">Reference proteome</keyword>
<evidence type="ECO:0000256" key="1">
    <source>
        <dbReference type="SAM" id="MobiDB-lite"/>
    </source>
</evidence>
<feature type="compositionally biased region" description="Low complexity" evidence="1">
    <location>
        <begin position="350"/>
        <end position="361"/>
    </location>
</feature>
<feature type="region of interest" description="Disordered" evidence="1">
    <location>
        <begin position="410"/>
        <end position="453"/>
    </location>
</feature>
<comment type="caution">
    <text evidence="2">The sequence shown here is derived from an EMBL/GenBank/DDBJ whole genome shotgun (WGS) entry which is preliminary data.</text>
</comment>
<feature type="compositionally biased region" description="Polar residues" evidence="1">
    <location>
        <begin position="574"/>
        <end position="584"/>
    </location>
</feature>
<gene>
    <name evidence="2" type="ORF">BG006_010167</name>
</gene>
<accession>A0A9P5VPU1</accession>
<proteinExistence type="predicted"/>
<reference evidence="2" key="1">
    <citation type="journal article" date="2020" name="Fungal Divers.">
        <title>Resolving the Mortierellaceae phylogeny through synthesis of multi-gene phylogenetics and phylogenomics.</title>
        <authorList>
            <person name="Vandepol N."/>
            <person name="Liber J."/>
            <person name="Desiro A."/>
            <person name="Na H."/>
            <person name="Kennedy M."/>
            <person name="Barry K."/>
            <person name="Grigoriev I.V."/>
            <person name="Miller A.N."/>
            <person name="O'Donnell K."/>
            <person name="Stajich J.E."/>
            <person name="Bonito G."/>
        </authorList>
    </citation>
    <scope>NUCLEOTIDE SEQUENCE</scope>
    <source>
        <strain evidence="2">NVP1</strain>
    </source>
</reference>